<reference evidence="1 2" key="1">
    <citation type="submission" date="2019-04" db="EMBL/GenBank/DDBJ databases">
        <title>Niastella caeni sp. nov., isolated from activated sludge.</title>
        <authorList>
            <person name="Sheng M."/>
        </authorList>
    </citation>
    <scope>NUCLEOTIDE SEQUENCE [LARGE SCALE GENOMIC DNA]</scope>
    <source>
        <strain evidence="1 2">HX-2-15</strain>
    </source>
</reference>
<proteinExistence type="predicted"/>
<evidence type="ECO:0000313" key="1">
    <source>
        <dbReference type="EMBL" id="THU32540.1"/>
    </source>
</evidence>
<dbReference type="RefSeq" id="WP_136580382.1">
    <property type="nucleotide sequence ID" value="NZ_STFF01000011.1"/>
</dbReference>
<evidence type="ECO:0000313" key="2">
    <source>
        <dbReference type="Proteomes" id="UP000306918"/>
    </source>
</evidence>
<dbReference type="EMBL" id="STFF01000011">
    <property type="protein sequence ID" value="THU32540.1"/>
    <property type="molecule type" value="Genomic_DNA"/>
</dbReference>
<gene>
    <name evidence="1" type="ORF">FAM09_27510</name>
</gene>
<dbReference type="AlphaFoldDB" id="A0A4S8HC43"/>
<comment type="caution">
    <text evidence="1">The sequence shown here is derived from an EMBL/GenBank/DDBJ whole genome shotgun (WGS) entry which is preliminary data.</text>
</comment>
<dbReference type="Proteomes" id="UP000306918">
    <property type="component" value="Unassembled WGS sequence"/>
</dbReference>
<accession>A0A4S8HC43</accession>
<sequence>MIAKFQVEFVHTTKKEVHVFCKYLTTDINYHISENSYLGEFPVRWLHPPRATDKDGNLRYDLCMFALKNVDDKEKIKVNNIHELWDDYVDVIASFNLVSLGKMIAFLKCYPGKYEEEYILEDSSKKQWTLKKYLFVTGSVETYEKTKKEESENIFQYLIQPVGHEEKPEIGARLKIYRKQ</sequence>
<organism evidence="1 2">
    <name type="scientific">Niastella caeni</name>
    <dbReference type="NCBI Taxonomy" id="2569763"/>
    <lineage>
        <taxon>Bacteria</taxon>
        <taxon>Pseudomonadati</taxon>
        <taxon>Bacteroidota</taxon>
        <taxon>Chitinophagia</taxon>
        <taxon>Chitinophagales</taxon>
        <taxon>Chitinophagaceae</taxon>
        <taxon>Niastella</taxon>
    </lineage>
</organism>
<protein>
    <submittedName>
        <fullName evidence="1">Uncharacterized protein</fullName>
    </submittedName>
</protein>
<name>A0A4S8HC43_9BACT</name>
<keyword evidence="2" id="KW-1185">Reference proteome</keyword>